<dbReference type="AlphaFoldDB" id="A0A2W4WIK1"/>
<dbReference type="SUPFAM" id="SSF69635">
    <property type="entry name" value="Type III secretory system chaperone-like"/>
    <property type="match status" value="1"/>
</dbReference>
<name>A0A2W4WIK1_9CYAN</name>
<proteinExistence type="predicted"/>
<evidence type="ECO:0000313" key="2">
    <source>
        <dbReference type="Proteomes" id="UP000249081"/>
    </source>
</evidence>
<reference evidence="2" key="1">
    <citation type="submission" date="2018-04" db="EMBL/GenBank/DDBJ databases">
        <authorList>
            <person name="Cornet L."/>
        </authorList>
    </citation>
    <scope>NUCLEOTIDE SEQUENCE [LARGE SCALE GENOMIC DNA]</scope>
</reference>
<dbReference type="EMBL" id="QBMN01000018">
    <property type="protein sequence ID" value="PZO44360.1"/>
    <property type="molecule type" value="Genomic_DNA"/>
</dbReference>
<gene>
    <name evidence="1" type="ORF">DCF17_04305</name>
</gene>
<sequence length="157" mass="17196">MANDTTNRELSYTSSLSEADLEAASYLDTIEAVISSLDQGDGAMVSQTAEGHLWRFKYGSVEVYVQLTGETETDTLTVWSPVLKLPAKEEPRLTKLLLEKNCNETLEARFGISGDQVLVISSRILKDISAAEISRLMTIVATIADDSDEALVEEFGM</sequence>
<accession>A0A2W4WIK1</accession>
<comment type="caution">
    <text evidence="1">The sequence shown here is derived from an EMBL/GenBank/DDBJ whole genome shotgun (WGS) entry which is preliminary data.</text>
</comment>
<dbReference type="Gene3D" id="3.30.1460.10">
    <property type="match status" value="1"/>
</dbReference>
<dbReference type="CDD" id="cd17036">
    <property type="entry name" value="T3SC_YbjN-like_1"/>
    <property type="match status" value="1"/>
</dbReference>
<dbReference type="InterPro" id="IPR019660">
    <property type="entry name" value="Put_sensory_transdc_reg_YbjN"/>
</dbReference>
<dbReference type="Pfam" id="PF10722">
    <property type="entry name" value="YbjN"/>
    <property type="match status" value="1"/>
</dbReference>
<evidence type="ECO:0000313" key="1">
    <source>
        <dbReference type="EMBL" id="PZO44360.1"/>
    </source>
</evidence>
<reference evidence="1 2" key="2">
    <citation type="submission" date="2018-06" db="EMBL/GenBank/DDBJ databases">
        <title>Metagenomic assembly of (sub)arctic Cyanobacteria and their associated microbiome from non-axenic cultures.</title>
        <authorList>
            <person name="Baurain D."/>
        </authorList>
    </citation>
    <scope>NUCLEOTIDE SEQUENCE [LARGE SCALE GENOMIC DNA]</scope>
    <source>
        <strain evidence="1">ULC041bin1</strain>
    </source>
</reference>
<protein>
    <submittedName>
        <fullName evidence="1">YbjN domain-containing protein</fullName>
    </submittedName>
</protein>
<dbReference type="Proteomes" id="UP000249081">
    <property type="component" value="Unassembled WGS sequence"/>
</dbReference>
<organism evidence="1 2">
    <name type="scientific">Shackletoniella antarctica</name>
    <dbReference type="NCBI Taxonomy" id="268115"/>
    <lineage>
        <taxon>Bacteria</taxon>
        <taxon>Bacillati</taxon>
        <taxon>Cyanobacteriota</taxon>
        <taxon>Cyanophyceae</taxon>
        <taxon>Oculatellales</taxon>
        <taxon>Oculatellaceae</taxon>
        <taxon>Shackletoniella</taxon>
    </lineage>
</organism>